<dbReference type="Pfam" id="PF16221">
    <property type="entry name" value="HTH_47"/>
    <property type="match status" value="1"/>
</dbReference>
<dbReference type="CDD" id="cd05644">
    <property type="entry name" value="M28_like"/>
    <property type="match status" value="1"/>
</dbReference>
<dbReference type="Proteomes" id="UP001528411">
    <property type="component" value="Unassembled WGS sequence"/>
</dbReference>
<protein>
    <submittedName>
        <fullName evidence="4">DUF4910 domain-containing protein</fullName>
    </submittedName>
</protein>
<dbReference type="Pfam" id="PF09940">
    <property type="entry name" value="DUF2172"/>
    <property type="match status" value="1"/>
</dbReference>
<keyword evidence="5" id="KW-1185">Reference proteome</keyword>
<evidence type="ECO:0000259" key="3">
    <source>
        <dbReference type="Pfam" id="PF16254"/>
    </source>
</evidence>
<dbReference type="InterPro" id="IPR036388">
    <property type="entry name" value="WH-like_DNA-bd_sf"/>
</dbReference>
<dbReference type="Pfam" id="PF16254">
    <property type="entry name" value="DUF4910"/>
    <property type="match status" value="1"/>
</dbReference>
<feature type="domain" description="DUF4910" evidence="3">
    <location>
        <begin position="15"/>
        <end position="355"/>
    </location>
</feature>
<feature type="domain" description="UCP01524 winged helix-turn-helix" evidence="2">
    <location>
        <begin position="361"/>
        <end position="430"/>
    </location>
</feature>
<organism evidence="4 5">
    <name type="scientific">Psychrosphaera algicola</name>
    <dbReference type="NCBI Taxonomy" id="3023714"/>
    <lineage>
        <taxon>Bacteria</taxon>
        <taxon>Pseudomonadati</taxon>
        <taxon>Pseudomonadota</taxon>
        <taxon>Gammaproteobacteria</taxon>
        <taxon>Alteromonadales</taxon>
        <taxon>Pseudoalteromonadaceae</taxon>
        <taxon>Psychrosphaera</taxon>
    </lineage>
</organism>
<comment type="caution">
    <text evidence="4">The sequence shown here is derived from an EMBL/GenBank/DDBJ whole genome shotgun (WGS) entry which is preliminary data.</text>
</comment>
<dbReference type="InterPro" id="IPR032622">
    <property type="entry name" value="UCP01524_HTH"/>
</dbReference>
<dbReference type="Gene3D" id="1.10.10.10">
    <property type="entry name" value="Winged helix-like DNA-binding domain superfamily/Winged helix DNA-binding domain"/>
    <property type="match status" value="1"/>
</dbReference>
<evidence type="ECO:0000313" key="4">
    <source>
        <dbReference type="EMBL" id="MDC2888284.1"/>
    </source>
</evidence>
<dbReference type="PIRSF" id="PIRSF015244">
    <property type="entry name" value="UCP015244"/>
    <property type="match status" value="1"/>
</dbReference>
<dbReference type="SUPFAM" id="SSF53187">
    <property type="entry name" value="Zn-dependent exopeptidases"/>
    <property type="match status" value="1"/>
</dbReference>
<accession>A0ABT5F9T2</accession>
<dbReference type="Gene3D" id="3.40.630.10">
    <property type="entry name" value="Zn peptidases"/>
    <property type="match status" value="1"/>
</dbReference>
<feature type="domain" description="DUF2172" evidence="1">
    <location>
        <begin position="66"/>
        <end position="157"/>
    </location>
</feature>
<evidence type="ECO:0000259" key="2">
    <source>
        <dbReference type="Pfam" id="PF16221"/>
    </source>
</evidence>
<evidence type="ECO:0000259" key="1">
    <source>
        <dbReference type="Pfam" id="PF09940"/>
    </source>
</evidence>
<name>A0ABT5F9T2_9GAMM</name>
<gene>
    <name evidence="4" type="ORF">PN838_05190</name>
</gene>
<sequence length="432" mass="48310">MLSGADIDALGQKIYKWCQDLFPICRSITGPGTRQTLTYLQDLLLGLTIHAVPSGTQVFDWTVPDEWQIKDAYILGPDGQKVVDFKDNNLHIVGYSIPTNETLTLEQLQPHLYSLPEQPDAIPYVTSYYSKRWGFCLAQEQRDALTPSEYQVVIDSEIKPGVLNYAELILPGKSEQEVFISTYVCHPSMGNNELSGPTVTAAVCQWLMQQKSLKYTYRIVFIPETIGSITYLSQHLAHLQQHVFAGFNLTCIGDDNAYSYLPSRAGDTLSDRIVKHVMHHIAPDYKQYTWLQRGSDERQYCAPGVDLPIATIMRSKYGAYPQYHTSLDNLDFISPQGLAGGADAVIKSLQILELNGTPKMLVLGEPQLGKRGLYPNMSVKGSAATVRNMMNMISYCDGKLSLLDIAEIINVPFAELYGYVEKLKAVDLLSYE</sequence>
<reference evidence="4 5" key="1">
    <citation type="submission" date="2023-01" db="EMBL/GenBank/DDBJ databases">
        <title>Psychrosphaera sp. nov., isolated from marine algae.</title>
        <authorList>
            <person name="Bayburt H."/>
            <person name="Choi B.J."/>
            <person name="Kim J.M."/>
            <person name="Choi D.G."/>
            <person name="Jeon C.O."/>
        </authorList>
    </citation>
    <scope>NUCLEOTIDE SEQUENCE [LARGE SCALE GENOMIC DNA]</scope>
    <source>
        <strain evidence="4 5">G1-22</strain>
    </source>
</reference>
<proteinExistence type="predicted"/>
<dbReference type="Gene3D" id="3.50.30.90">
    <property type="match status" value="1"/>
</dbReference>
<dbReference type="RefSeq" id="WP_272179944.1">
    <property type="nucleotide sequence ID" value="NZ_JAQOMS010000002.1"/>
</dbReference>
<dbReference type="InterPro" id="IPR032610">
    <property type="entry name" value="DUF2172"/>
</dbReference>
<dbReference type="EMBL" id="JAQOMS010000002">
    <property type="protein sequence ID" value="MDC2888284.1"/>
    <property type="molecule type" value="Genomic_DNA"/>
</dbReference>
<evidence type="ECO:0000313" key="5">
    <source>
        <dbReference type="Proteomes" id="UP001528411"/>
    </source>
</evidence>
<dbReference type="InterPro" id="IPR032589">
    <property type="entry name" value="DUF4910"/>
</dbReference>
<dbReference type="InterPro" id="IPR012353">
    <property type="entry name" value="UCP015244"/>
</dbReference>